<reference evidence="8" key="1">
    <citation type="submission" date="2017-02" db="EMBL/GenBank/DDBJ databases">
        <authorList>
            <person name="Tafer H."/>
            <person name="Lopandic K."/>
        </authorList>
    </citation>
    <scope>NUCLEOTIDE SEQUENCE [LARGE SCALE GENOMIC DNA]</scope>
    <source>
        <strain evidence="8">CBS 366.77</strain>
    </source>
</reference>
<evidence type="ECO:0000256" key="5">
    <source>
        <dbReference type="ARBA" id="ARBA00023242"/>
    </source>
</evidence>
<dbReference type="InterPro" id="IPR011989">
    <property type="entry name" value="ARM-like"/>
</dbReference>
<dbReference type="InterPro" id="IPR016024">
    <property type="entry name" value="ARM-type_fold"/>
</dbReference>
<dbReference type="AlphaFoldDB" id="A0A3A2ZL73"/>
<dbReference type="PANTHER" id="PTHR12363">
    <property type="entry name" value="TRANSPORTIN 3 AND IMPORTIN 13"/>
    <property type="match status" value="1"/>
</dbReference>
<accession>A0A3A2ZL73</accession>
<evidence type="ECO:0000259" key="6">
    <source>
        <dbReference type="Pfam" id="PF03810"/>
    </source>
</evidence>
<dbReference type="Proteomes" id="UP000266188">
    <property type="component" value="Unassembled WGS sequence"/>
</dbReference>
<dbReference type="GO" id="GO:0031267">
    <property type="term" value="F:small GTPase binding"/>
    <property type="evidence" value="ECO:0007669"/>
    <property type="project" value="InterPro"/>
</dbReference>
<dbReference type="PANTHER" id="PTHR12363:SF33">
    <property type="entry name" value="IMPORTIN-13"/>
    <property type="match status" value="1"/>
</dbReference>
<sequence>MSTDTPGLGSDVQPLINEARTLVSQLYDPANAGNPTVINLIQEHLQALQKGPHAWLIANDLLGSDDTSLRFFGALTFTVKINHDWKQLSDSDLQELLARLIDHYVFLVNAGEQPLVIRKLASSLATIFLKPNAPWTHALLNLGASLANGKYITEDQCKSISLENAVLPAMSEPQVISLLYFSNILAEEIEKWNAETRRHGDIEHAAQNIANAFGLIESVLRHILQQEASGNPVSDVAPGIEAINSYQAWMSVRSILPQLRDAISPAKLTSATTYIIQSLKVPSVSRVATQVLLEQIDWRDSVFNLDHVHTILDYITSDLGTSHIAALMDGDFDDEHITFLDLLLAYSTFKQRELFAGQLTPPHEKVLSLLHMLLKAPGYAAVDDTAAPLVIEWWTEVADDLLDMLEDAEGQPGFAIAKQNLARVALDCFQKLMYPDSEELREWSDEDRSEFTSFRRDACDFLLAVYPMLGVELIHVFQERAKSSLVNRDWKTFEAAIFCMSQLSEAVDENQHADQCLNEIFFGDEFAQICGGDIKIPSKARQTLVDMLGKYESYFERSVELLPRVLTFLFASLDIGSCAPAASKSISYLCKSCRKSLTVELPAFLDQFESFRFKPTATALTMEKVLEGIAAIIQTLASDEEKAQYLERILRFFLSQAELARKEASSGETETACTRGQMVLRCVASIGKGLRTDEVIDLNEDTGGGPYPPTFWNHGDGAVSQNLIMQCMQLLINDFPFDFAILEAACNILKAGYTEIAGPYVLPPAITVNFVKSIPLGSTGADMVMSTASAFLASHTEHPQSIQEETIALILHVYETFCWMHERPESYDPEVANSGIDFLTRLLPKYHLVLFTLTSPPPDTNQTKAETGIQRPPVLDAILNFTLIALQSLEPLPLRSASQFWVTVLTLPGTGNPNDPGPVQRAIGNSLPALCNIIITQLGGRCARSDLEHLCEVLRKIIFKHQGLARPHLTEALSRLGTEDTGQGQSITVSSEDKDRFLASLFAARGGKAQTAQVARSFWIKCRGAGFNYIE</sequence>
<evidence type="ECO:0000313" key="7">
    <source>
        <dbReference type="EMBL" id="RJE18635.1"/>
    </source>
</evidence>
<dbReference type="GO" id="GO:0006606">
    <property type="term" value="P:protein import into nucleus"/>
    <property type="evidence" value="ECO:0007669"/>
    <property type="project" value="TreeGrafter"/>
</dbReference>
<keyword evidence="4" id="KW-0653">Protein transport</keyword>
<evidence type="ECO:0000256" key="1">
    <source>
        <dbReference type="ARBA" id="ARBA00004123"/>
    </source>
</evidence>
<dbReference type="STRING" id="2070753.A0A3A2ZL73"/>
<keyword evidence="8" id="KW-1185">Reference proteome</keyword>
<evidence type="ECO:0000256" key="2">
    <source>
        <dbReference type="ARBA" id="ARBA00007991"/>
    </source>
</evidence>
<proteinExistence type="inferred from homology"/>
<dbReference type="InterPro" id="IPR001494">
    <property type="entry name" value="Importin-beta_N"/>
</dbReference>
<dbReference type="EMBL" id="MVGC01000518">
    <property type="protein sequence ID" value="RJE18635.1"/>
    <property type="molecule type" value="Genomic_DNA"/>
</dbReference>
<dbReference type="OrthoDB" id="2016913at2759"/>
<dbReference type="InterPro" id="IPR057942">
    <property type="entry name" value="TPR_TNPO3_IPO13_3rd"/>
</dbReference>
<evidence type="ECO:0000256" key="3">
    <source>
        <dbReference type="ARBA" id="ARBA00022448"/>
    </source>
</evidence>
<dbReference type="InterPro" id="IPR051345">
    <property type="entry name" value="Importin_beta-like_NTR"/>
</dbReference>
<name>A0A3A2ZL73_9EURO</name>
<evidence type="ECO:0000313" key="8">
    <source>
        <dbReference type="Proteomes" id="UP000266188"/>
    </source>
</evidence>
<gene>
    <name evidence="7" type="ORF">PHISCL_09027</name>
</gene>
<dbReference type="GO" id="GO:0005737">
    <property type="term" value="C:cytoplasm"/>
    <property type="evidence" value="ECO:0007669"/>
    <property type="project" value="TreeGrafter"/>
</dbReference>
<comment type="caution">
    <text evidence="7">The sequence shown here is derived from an EMBL/GenBank/DDBJ whole genome shotgun (WGS) entry which is preliminary data.</text>
</comment>
<evidence type="ECO:0000256" key="4">
    <source>
        <dbReference type="ARBA" id="ARBA00022927"/>
    </source>
</evidence>
<feature type="domain" description="Importin N-terminal" evidence="6">
    <location>
        <begin position="42"/>
        <end position="96"/>
    </location>
</feature>
<dbReference type="Pfam" id="PF24140">
    <property type="entry name" value="TPR_TNPO3_IPO13_3rd"/>
    <property type="match status" value="1"/>
</dbReference>
<dbReference type="SUPFAM" id="SSF48371">
    <property type="entry name" value="ARM repeat"/>
    <property type="match status" value="1"/>
</dbReference>
<comment type="subcellular location">
    <subcellularLocation>
        <location evidence="1">Nucleus</location>
    </subcellularLocation>
</comment>
<comment type="similarity">
    <text evidence="2">Belongs to the importin beta family.</text>
</comment>
<dbReference type="GO" id="GO:0005634">
    <property type="term" value="C:nucleus"/>
    <property type="evidence" value="ECO:0007669"/>
    <property type="project" value="UniProtKB-SubCell"/>
</dbReference>
<dbReference type="Pfam" id="PF03810">
    <property type="entry name" value="IBN_N"/>
    <property type="match status" value="1"/>
</dbReference>
<protein>
    <submittedName>
        <fullName evidence="7">Importin 13</fullName>
    </submittedName>
</protein>
<keyword evidence="5" id="KW-0539">Nucleus</keyword>
<keyword evidence="3" id="KW-0813">Transport</keyword>
<dbReference type="FunFam" id="1.25.10.10:FF:000560">
    <property type="entry name" value="Importin 13, putative"/>
    <property type="match status" value="1"/>
</dbReference>
<organism evidence="7 8">
    <name type="scientific">Aspergillus sclerotialis</name>
    <dbReference type="NCBI Taxonomy" id="2070753"/>
    <lineage>
        <taxon>Eukaryota</taxon>
        <taxon>Fungi</taxon>
        <taxon>Dikarya</taxon>
        <taxon>Ascomycota</taxon>
        <taxon>Pezizomycotina</taxon>
        <taxon>Eurotiomycetes</taxon>
        <taxon>Eurotiomycetidae</taxon>
        <taxon>Eurotiales</taxon>
        <taxon>Aspergillaceae</taxon>
        <taxon>Aspergillus</taxon>
        <taxon>Aspergillus subgen. Polypaecilum</taxon>
    </lineage>
</organism>
<dbReference type="Gene3D" id="1.25.10.10">
    <property type="entry name" value="Leucine-rich Repeat Variant"/>
    <property type="match status" value="1"/>
</dbReference>